<name>A0A067QKF9_9AGAM</name>
<dbReference type="AlphaFoldDB" id="A0A067QKF9"/>
<organism evidence="2 3">
    <name type="scientific">Jaapia argillacea MUCL 33604</name>
    <dbReference type="NCBI Taxonomy" id="933084"/>
    <lineage>
        <taxon>Eukaryota</taxon>
        <taxon>Fungi</taxon>
        <taxon>Dikarya</taxon>
        <taxon>Basidiomycota</taxon>
        <taxon>Agaricomycotina</taxon>
        <taxon>Agaricomycetes</taxon>
        <taxon>Agaricomycetidae</taxon>
        <taxon>Jaapiales</taxon>
        <taxon>Jaapiaceae</taxon>
        <taxon>Jaapia</taxon>
    </lineage>
</organism>
<gene>
    <name evidence="2" type="ORF">JAAARDRAFT_27660</name>
</gene>
<evidence type="ECO:0000256" key="1">
    <source>
        <dbReference type="SAM" id="MobiDB-lite"/>
    </source>
</evidence>
<dbReference type="EMBL" id="KL197709">
    <property type="protein sequence ID" value="KDQ63982.1"/>
    <property type="molecule type" value="Genomic_DNA"/>
</dbReference>
<dbReference type="OrthoDB" id="3193844at2759"/>
<dbReference type="InParanoid" id="A0A067QKF9"/>
<evidence type="ECO:0000313" key="3">
    <source>
        <dbReference type="Proteomes" id="UP000027265"/>
    </source>
</evidence>
<dbReference type="STRING" id="933084.A0A067QKF9"/>
<evidence type="ECO:0008006" key="4">
    <source>
        <dbReference type="Google" id="ProtNLM"/>
    </source>
</evidence>
<accession>A0A067QKF9</accession>
<sequence length="324" mass="36410">MDDSVDGARDLERVGSAEFEDSLEIREGEQPFNEAQSIQGVLDALEGESDNGQRPTLPATDLPVQAIPQVRKDEVYYMHSLVVLVDGCLFKVPRAVMVENSDYIREKLQEQENEPSGLVYGADDDHPLRLDGIKLQEFRWLLAAVFPTRGQYTFTYEQWIVILDLSTRLGFTEVRNLAIRRSEECADFVSMDLLDRVALGFRHQVDPWLLSAVQELAKRDAPLSETEFQRLGFVCAAKVAAVRESFRGDRITVTCGSCARSKATPVRANGKKARGKSRNSNFGYAPTVDVTWPSWNAVAEDYYDSSARSGHDFSEIIRTVFEIS</sequence>
<dbReference type="Proteomes" id="UP000027265">
    <property type="component" value="Unassembled WGS sequence"/>
</dbReference>
<feature type="region of interest" description="Disordered" evidence="1">
    <location>
        <begin position="1"/>
        <end position="32"/>
    </location>
</feature>
<evidence type="ECO:0000313" key="2">
    <source>
        <dbReference type="EMBL" id="KDQ63982.1"/>
    </source>
</evidence>
<keyword evidence="3" id="KW-1185">Reference proteome</keyword>
<dbReference type="HOGENOM" id="CLU_858053_0_0_1"/>
<proteinExistence type="predicted"/>
<reference evidence="3" key="1">
    <citation type="journal article" date="2014" name="Proc. Natl. Acad. Sci. U.S.A.">
        <title>Extensive sampling of basidiomycete genomes demonstrates inadequacy of the white-rot/brown-rot paradigm for wood decay fungi.</title>
        <authorList>
            <person name="Riley R."/>
            <person name="Salamov A.A."/>
            <person name="Brown D.W."/>
            <person name="Nagy L.G."/>
            <person name="Floudas D."/>
            <person name="Held B.W."/>
            <person name="Levasseur A."/>
            <person name="Lombard V."/>
            <person name="Morin E."/>
            <person name="Otillar R."/>
            <person name="Lindquist E.A."/>
            <person name="Sun H."/>
            <person name="LaButti K.M."/>
            <person name="Schmutz J."/>
            <person name="Jabbour D."/>
            <person name="Luo H."/>
            <person name="Baker S.E."/>
            <person name="Pisabarro A.G."/>
            <person name="Walton J.D."/>
            <person name="Blanchette R.A."/>
            <person name="Henrissat B."/>
            <person name="Martin F."/>
            <person name="Cullen D."/>
            <person name="Hibbett D.S."/>
            <person name="Grigoriev I.V."/>
        </authorList>
    </citation>
    <scope>NUCLEOTIDE SEQUENCE [LARGE SCALE GENOMIC DNA]</scope>
    <source>
        <strain evidence="3">MUCL 33604</strain>
    </source>
</reference>
<feature type="compositionally biased region" description="Basic and acidic residues" evidence="1">
    <location>
        <begin position="1"/>
        <end position="15"/>
    </location>
</feature>
<protein>
    <recommendedName>
        <fullName evidence="4">BTB domain-containing protein</fullName>
    </recommendedName>
</protein>